<dbReference type="PANTHER" id="PTHR28037:SF1">
    <property type="entry name" value="ALCOHOL O-ACETYLTRANSFERASE 1-RELATED"/>
    <property type="match status" value="1"/>
</dbReference>
<name>A0ABR3RFC7_9PLEO</name>
<gene>
    <name evidence="2" type="primary">ATF1</name>
    <name evidence="2" type="ORF">SLS59_004238</name>
</gene>
<dbReference type="Pfam" id="PF07247">
    <property type="entry name" value="AATase"/>
    <property type="match status" value="1"/>
</dbReference>
<dbReference type="Gene3D" id="3.30.559.10">
    <property type="entry name" value="Chloramphenicol acetyltransferase-like domain"/>
    <property type="match status" value="1"/>
</dbReference>
<comment type="caution">
    <text evidence="2">The sequence shown here is derived from an EMBL/GenBank/DDBJ whole genome shotgun (WGS) entry which is preliminary data.</text>
</comment>
<evidence type="ECO:0000313" key="3">
    <source>
        <dbReference type="Proteomes" id="UP001521222"/>
    </source>
</evidence>
<keyword evidence="3" id="KW-1185">Reference proteome</keyword>
<dbReference type="EMBL" id="JAKIXB020000012">
    <property type="protein sequence ID" value="KAL1603144.1"/>
    <property type="molecule type" value="Genomic_DNA"/>
</dbReference>
<protein>
    <submittedName>
        <fullName evidence="2">Alcohol acetyltransferase</fullName>
    </submittedName>
</protein>
<dbReference type="SUPFAM" id="SSF52777">
    <property type="entry name" value="CoA-dependent acyltransferases"/>
    <property type="match status" value="2"/>
</dbReference>
<dbReference type="InterPro" id="IPR023213">
    <property type="entry name" value="CAT-like_dom_sf"/>
</dbReference>
<feature type="region of interest" description="Disordered" evidence="1">
    <location>
        <begin position="332"/>
        <end position="357"/>
    </location>
</feature>
<reference evidence="2 3" key="1">
    <citation type="submission" date="2024-02" db="EMBL/GenBank/DDBJ databases">
        <title>De novo assembly and annotation of 12 fungi associated with fruit tree decline syndrome in Ontario, Canada.</title>
        <authorList>
            <person name="Sulman M."/>
            <person name="Ellouze W."/>
            <person name="Ilyukhin E."/>
        </authorList>
    </citation>
    <scope>NUCLEOTIDE SEQUENCE [LARGE SCALE GENOMIC DNA]</scope>
    <source>
        <strain evidence="2 3">M97-236</strain>
    </source>
</reference>
<proteinExistence type="predicted"/>
<dbReference type="InterPro" id="IPR010828">
    <property type="entry name" value="Atf2/Sli1-like"/>
</dbReference>
<dbReference type="Proteomes" id="UP001521222">
    <property type="component" value="Unassembled WGS sequence"/>
</dbReference>
<dbReference type="InterPro" id="IPR052058">
    <property type="entry name" value="Alcohol_O-acetyltransferase"/>
</dbReference>
<organism evidence="2 3">
    <name type="scientific">Nothophoma quercina</name>
    <dbReference type="NCBI Taxonomy" id="749835"/>
    <lineage>
        <taxon>Eukaryota</taxon>
        <taxon>Fungi</taxon>
        <taxon>Dikarya</taxon>
        <taxon>Ascomycota</taxon>
        <taxon>Pezizomycotina</taxon>
        <taxon>Dothideomycetes</taxon>
        <taxon>Pleosporomycetidae</taxon>
        <taxon>Pleosporales</taxon>
        <taxon>Pleosporineae</taxon>
        <taxon>Didymellaceae</taxon>
        <taxon>Nothophoma</taxon>
    </lineage>
</organism>
<dbReference type="PANTHER" id="PTHR28037">
    <property type="entry name" value="ALCOHOL O-ACETYLTRANSFERASE 1-RELATED"/>
    <property type="match status" value="1"/>
</dbReference>
<feature type="compositionally biased region" description="Low complexity" evidence="1">
    <location>
        <begin position="334"/>
        <end position="352"/>
    </location>
</feature>
<sequence length="510" mass="56387">MDLLELEKRRPLGRLEAYSAIRHHLGFYNNVGMTATYTACSAKNGSLQQKVFATLHHVIACHPNLSSIPINEEQPYPAIYFARLPSIDLRTCVEFRTRQRPIPKGDEDDEELDEVLRSQHDLDFKPASPHRPCWRLIITVCPQDPESFTASWIFHHALSDGASSLLFHETFLEYLNSISPEEDTSPIVPTPSTQDFLPPFEDLHPMSISWPFFLRAVGRSILPSFFKPEAGLWTGERVRATTGASHNTTVALSADLTRRFASKCREQKTSVTAALSTLLAAILLRSVSSEAGEQEKSVRINMPIALRPFLDVDETQMVNAITDLTCTFVVTGKSEPSQSEPSQSELSQSEPSNTGVTSVVQGFNWSTARRIKSELGAEVAQKGTDNPIALLKYVSDMHEYFTSKIGKDRETTAEVSNLGVWRARREGVLDGDQEAADGARAEKNWRLGRMVLSQSVHRVGAMVSLSAVTGGDGCLVLSFNWGEPLDAEMVFLREVPGLVKEGITALANEG</sequence>
<accession>A0ABR3RFC7</accession>
<evidence type="ECO:0000313" key="2">
    <source>
        <dbReference type="EMBL" id="KAL1603144.1"/>
    </source>
</evidence>
<dbReference type="Gene3D" id="3.30.559.30">
    <property type="entry name" value="Nonribosomal peptide synthetase, condensation domain"/>
    <property type="match status" value="1"/>
</dbReference>
<evidence type="ECO:0000256" key="1">
    <source>
        <dbReference type="SAM" id="MobiDB-lite"/>
    </source>
</evidence>